<dbReference type="Pfam" id="PF00724">
    <property type="entry name" value="Oxidored_FMN"/>
    <property type="match status" value="1"/>
</dbReference>
<dbReference type="RefSeq" id="WP_195872384.1">
    <property type="nucleotide sequence ID" value="NZ_JADOET010000015.1"/>
</dbReference>
<protein>
    <submittedName>
        <fullName evidence="4">NADH:flavin oxidoreductase</fullName>
    </submittedName>
</protein>
<dbReference type="Gene3D" id="3.20.20.70">
    <property type="entry name" value="Aldolase class I"/>
    <property type="match status" value="1"/>
</dbReference>
<dbReference type="SUPFAM" id="SSF51395">
    <property type="entry name" value="FMN-linked oxidoreductases"/>
    <property type="match status" value="1"/>
</dbReference>
<comment type="caution">
    <text evidence="4">The sequence shown here is derived from an EMBL/GenBank/DDBJ whole genome shotgun (WGS) entry which is preliminary data.</text>
</comment>
<gene>
    <name evidence="4" type="ORF">ITJ86_14545</name>
</gene>
<keyword evidence="2" id="KW-0560">Oxidoreductase</keyword>
<dbReference type="CDD" id="cd02803">
    <property type="entry name" value="OYE_like_FMN_family"/>
    <property type="match status" value="1"/>
</dbReference>
<dbReference type="InterPro" id="IPR051799">
    <property type="entry name" value="NADH_flavin_oxidoreductase"/>
</dbReference>
<organism evidence="4 5">
    <name type="scientific">Winogradskyella marina</name>
    <dbReference type="NCBI Taxonomy" id="2785530"/>
    <lineage>
        <taxon>Bacteria</taxon>
        <taxon>Pseudomonadati</taxon>
        <taxon>Bacteroidota</taxon>
        <taxon>Flavobacteriia</taxon>
        <taxon>Flavobacteriales</taxon>
        <taxon>Flavobacteriaceae</taxon>
        <taxon>Winogradskyella</taxon>
    </lineage>
</organism>
<feature type="domain" description="NADH:flavin oxidoreductase/NADH oxidase N-terminal" evidence="3">
    <location>
        <begin position="15"/>
        <end position="320"/>
    </location>
</feature>
<evidence type="ECO:0000313" key="4">
    <source>
        <dbReference type="EMBL" id="MBF8151126.1"/>
    </source>
</evidence>
<dbReference type="PANTHER" id="PTHR43656:SF2">
    <property type="entry name" value="BINDING OXIDOREDUCTASE, PUTATIVE (AFU_ORTHOLOGUE AFUA_2G08260)-RELATED"/>
    <property type="match status" value="1"/>
</dbReference>
<evidence type="ECO:0000256" key="1">
    <source>
        <dbReference type="ARBA" id="ARBA00022630"/>
    </source>
</evidence>
<reference evidence="4 5" key="1">
    <citation type="submission" date="2020-11" db="EMBL/GenBank/DDBJ databases">
        <title>Winogradskyella marina sp. nov., isolated from marine sediment.</title>
        <authorList>
            <person name="Bo J."/>
            <person name="Wang S."/>
            <person name="Song X."/>
            <person name="Du Z."/>
        </authorList>
    </citation>
    <scope>NUCLEOTIDE SEQUENCE [LARGE SCALE GENOMIC DNA]</scope>
    <source>
        <strain evidence="4 5">F6397</strain>
    </source>
</reference>
<evidence type="ECO:0000313" key="5">
    <source>
        <dbReference type="Proteomes" id="UP000611215"/>
    </source>
</evidence>
<name>A0ABS0ELX2_9FLAO</name>
<dbReference type="EMBL" id="JADOET010000015">
    <property type="protein sequence ID" value="MBF8151126.1"/>
    <property type="molecule type" value="Genomic_DNA"/>
</dbReference>
<keyword evidence="1" id="KW-0285">Flavoprotein</keyword>
<dbReference type="InterPro" id="IPR013785">
    <property type="entry name" value="Aldolase_TIM"/>
</dbReference>
<accession>A0ABS0ELX2</accession>
<keyword evidence="5" id="KW-1185">Reference proteome</keyword>
<evidence type="ECO:0000259" key="3">
    <source>
        <dbReference type="Pfam" id="PF00724"/>
    </source>
</evidence>
<sequence>MTKNPKDSIAFSSGATLKNRFMLAPLTNEQSHDDGQLSDDEFHWLTMRAKGQFGLVMTCASHVQEIGKGFSGQLGIFSDDLIEGHTKLANAIKAEGSLAVIQLHHAGMRSPKDVIMQKAVCPSDSKKHNARALTLEEIIQLKDDFINAALRAKRCGYDGVEVHGAHGYILTQFLSSDINKRNDDYGGSLENRSRLLFEIVTEIRNQCGPAFLLGVRLSPERFGMKLSEIKLISQQLIDSYVIDFLDLSLWDCFKTPEEYPESQKNLLEHILELDYKNVKLTVAGKISTGTDVKKVLDSGVDFVTVGRSGILHHDFPKQVIENPNFIPIKTPVSESYLRAEGLSTKFIDYMRRWDGFVETREL</sequence>
<dbReference type="PANTHER" id="PTHR43656">
    <property type="entry name" value="BINDING OXIDOREDUCTASE, PUTATIVE (AFU_ORTHOLOGUE AFUA_2G08260)-RELATED"/>
    <property type="match status" value="1"/>
</dbReference>
<dbReference type="InterPro" id="IPR001155">
    <property type="entry name" value="OxRdtase_FMN_N"/>
</dbReference>
<dbReference type="Proteomes" id="UP000611215">
    <property type="component" value="Unassembled WGS sequence"/>
</dbReference>
<proteinExistence type="predicted"/>
<evidence type="ECO:0000256" key="2">
    <source>
        <dbReference type="ARBA" id="ARBA00023002"/>
    </source>
</evidence>